<feature type="transmembrane region" description="Helical" evidence="6">
    <location>
        <begin position="1195"/>
        <end position="1216"/>
    </location>
</feature>
<feature type="compositionally biased region" description="Basic and acidic residues" evidence="5">
    <location>
        <begin position="600"/>
        <end position="614"/>
    </location>
</feature>
<keyword evidence="2 6" id="KW-0812">Transmembrane</keyword>
<dbReference type="Pfam" id="PF22893">
    <property type="entry name" value="ULD_2"/>
    <property type="match status" value="1"/>
</dbReference>
<dbReference type="InterPro" id="IPR002523">
    <property type="entry name" value="MgTranspt_CorA/ZnTranspt_ZntB"/>
</dbReference>
<evidence type="ECO:0000256" key="1">
    <source>
        <dbReference type="ARBA" id="ARBA00004651"/>
    </source>
</evidence>
<sequence>MEPYNVPPPAPPPARSDLRQQSANPYAETDARPLDTKKEDRTSLVFIDHTGKRFLFPFKSCKTWASFQSLIEQAYARIQDEQIKNNVMHGRFDILTLNGEIILPGLWDSVIRPWHTVWLSFWAKPTSPALRPHRNETTEIEDLYGSRYQSSVAESRRSDEDSDSYVDEDHVSVMEGAGPPAEVELENDQDEDEASESLTESEESEPLPQPPTTPRTVVTPTDRDGNRLSFLTDTKCIPVNSESNEESTESGVDATKTSSSRDMKSENLKILMALAVSSESRMTIQLHTLPGPENSSTSSSVTVRWYHLQGTLMDFAQFKTACLGVHDISQRLKRLTIKMLDKIEKEKLKTFVDGMFIEPGTVLRGEESDRDDSFAVIFSCIPHFEIQTATKPTPGKTDRLHPARSLMQSYYPYEPVRERDTEQAYNKFGNGPENSMIHVPLMWMMNIDTHAIVTCGYKPLSTNLVKSIMTVQEDIRGINTNIRLTDWSGRVLLYSPDECRTYFEMEQKIRELRLTAWSSDSESMQLLWTGEQGEQKVTPGNWLDIIKHRKLIFIDLSILDGQRARKLDETQVQVQAEAFLETNSAQNSIPPFFLWPHSTTKEDQKAGAKSHSRDGNANTSVNLGEDTTRQLFVPPEVRRSMNSLEQVERAMLSETLDEMETTHAVDRSFTSTKYYESLPENKMEHLRESFVSLLTDTANLGRGSSSRTRHQVVVDQQYSTLAAYVSGLFDTIFRTLKLFVRDVDKSTMLRKVWGAMTNIATIIEQVQKRGACKPDPEEYTNPEWHSPERRKRAWVVRSPSNSGRKGKSLEPPPENDALNREIRECRQCRHRHTYTDPNAALEHLRGHLQEESLDTENINNRLDNLSDANLKDWIVNDEQILIENFNAGHLAILSQANMAARILLSEATQLAQGVNNQDGKMSELYTFPQELLKSLQRLIVFYLAIERSIYHTHECFQKKGPVAHDNELPYSKIGLEVLDRFYDSAKLSLLAARKDLCRMASSESPDDYRSRLLLGPEYLCSWFMRKLLVKPVDNSMTAADLYREYLSTLQFQVNHRPSKRLLRSINLLQEELTALDRVNAWQTKLIENYSRVLDDTTYQNEIPQRRAMYAHERLLLSSCLDSLSDAHEDYTELINRCGPLSESTKQSAEINEEDHGKAILVFTVVTIIFLPLSFVTSYLGMNTSDIRDMSNKQSLFWEIAIPLTVVTMGSILLIVYNGDEIRDHITSYSRLLTGKQDTSTAARGISVAQRRRASKFTDSANTPDYKSMADEAEFALPWGRSAVPAPASGMPGAAPIVIDTGADMMRKSARFNLQDNLIQPTSRIALDSSGPYNKATRFSETMIPEPRIGRSSRQPVLGVPEEYPNPNVPTYLKIHKRYIDPETLDHYKVPWEYDPKDPSYRILLKYMEPDETDMLFEHTKLLKDRRAGRAGAYFTDEKPREYAWVRKKRKGRRRERVL</sequence>
<dbReference type="EMBL" id="ML994622">
    <property type="protein sequence ID" value="KAF2189049.1"/>
    <property type="molecule type" value="Genomic_DNA"/>
</dbReference>
<dbReference type="OrthoDB" id="5430750at2759"/>
<evidence type="ECO:0000313" key="9">
    <source>
        <dbReference type="Proteomes" id="UP000800200"/>
    </source>
</evidence>
<feature type="domain" description="Ubiquitin-like" evidence="7">
    <location>
        <begin position="42"/>
        <end position="124"/>
    </location>
</feature>
<feature type="region of interest" description="Disordered" evidence="5">
    <location>
        <begin position="1"/>
        <end position="34"/>
    </location>
</feature>
<reference evidence="8" key="1">
    <citation type="journal article" date="2020" name="Stud. Mycol.">
        <title>101 Dothideomycetes genomes: a test case for predicting lifestyles and emergence of pathogens.</title>
        <authorList>
            <person name="Haridas S."/>
            <person name="Albert R."/>
            <person name="Binder M."/>
            <person name="Bloem J."/>
            <person name="Labutti K."/>
            <person name="Salamov A."/>
            <person name="Andreopoulos B."/>
            <person name="Baker S."/>
            <person name="Barry K."/>
            <person name="Bills G."/>
            <person name="Bluhm B."/>
            <person name="Cannon C."/>
            <person name="Castanera R."/>
            <person name="Culley D."/>
            <person name="Daum C."/>
            <person name="Ezra D."/>
            <person name="Gonzalez J."/>
            <person name="Henrissat B."/>
            <person name="Kuo A."/>
            <person name="Liang C."/>
            <person name="Lipzen A."/>
            <person name="Lutzoni F."/>
            <person name="Magnuson J."/>
            <person name="Mondo S."/>
            <person name="Nolan M."/>
            <person name="Ohm R."/>
            <person name="Pangilinan J."/>
            <person name="Park H.-J."/>
            <person name="Ramirez L."/>
            <person name="Alfaro M."/>
            <person name="Sun H."/>
            <person name="Tritt A."/>
            <person name="Yoshinaga Y."/>
            <person name="Zwiers L.-H."/>
            <person name="Turgeon B."/>
            <person name="Goodwin S."/>
            <person name="Spatafora J."/>
            <person name="Crous P."/>
            <person name="Grigoriev I."/>
        </authorList>
    </citation>
    <scope>NUCLEOTIDE SEQUENCE</scope>
    <source>
        <strain evidence="8">CBS 207.26</strain>
    </source>
</reference>
<keyword evidence="3 6" id="KW-1133">Transmembrane helix</keyword>
<feature type="compositionally biased region" description="Acidic residues" evidence="5">
    <location>
        <begin position="183"/>
        <end position="205"/>
    </location>
</feature>
<organism evidence="8 9">
    <name type="scientific">Zopfia rhizophila CBS 207.26</name>
    <dbReference type="NCBI Taxonomy" id="1314779"/>
    <lineage>
        <taxon>Eukaryota</taxon>
        <taxon>Fungi</taxon>
        <taxon>Dikarya</taxon>
        <taxon>Ascomycota</taxon>
        <taxon>Pezizomycotina</taxon>
        <taxon>Dothideomycetes</taxon>
        <taxon>Dothideomycetes incertae sedis</taxon>
        <taxon>Zopfiaceae</taxon>
        <taxon>Zopfia</taxon>
    </lineage>
</organism>
<comment type="subcellular location">
    <subcellularLocation>
        <location evidence="1">Cell membrane</location>
        <topology evidence="1">Multi-pass membrane protein</topology>
    </subcellularLocation>
</comment>
<dbReference type="GO" id="GO:0015087">
    <property type="term" value="F:cobalt ion transmembrane transporter activity"/>
    <property type="evidence" value="ECO:0007669"/>
    <property type="project" value="TreeGrafter"/>
</dbReference>
<evidence type="ECO:0000256" key="4">
    <source>
        <dbReference type="ARBA" id="ARBA00023136"/>
    </source>
</evidence>
<name>A0A6A6EEP8_9PEZI</name>
<dbReference type="GO" id="GO:0050897">
    <property type="term" value="F:cobalt ion binding"/>
    <property type="evidence" value="ECO:0007669"/>
    <property type="project" value="TreeGrafter"/>
</dbReference>
<proteinExistence type="predicted"/>
<evidence type="ECO:0000313" key="8">
    <source>
        <dbReference type="EMBL" id="KAF2189049.1"/>
    </source>
</evidence>
<feature type="region of interest" description="Disordered" evidence="5">
    <location>
        <begin position="179"/>
        <end position="263"/>
    </location>
</feature>
<feature type="region of interest" description="Disordered" evidence="5">
    <location>
        <begin position="600"/>
        <end position="626"/>
    </location>
</feature>
<feature type="transmembrane region" description="Helical" evidence="6">
    <location>
        <begin position="1159"/>
        <end position="1183"/>
    </location>
</feature>
<evidence type="ECO:0000259" key="7">
    <source>
        <dbReference type="Pfam" id="PF22893"/>
    </source>
</evidence>
<feature type="compositionally biased region" description="Pro residues" evidence="5">
    <location>
        <begin position="1"/>
        <end position="14"/>
    </location>
</feature>
<keyword evidence="4 6" id="KW-0472">Membrane</keyword>
<evidence type="ECO:0000256" key="3">
    <source>
        <dbReference type="ARBA" id="ARBA00022989"/>
    </source>
</evidence>
<dbReference type="Pfam" id="PF01544">
    <property type="entry name" value="CorA"/>
    <property type="match status" value="1"/>
</dbReference>
<dbReference type="GO" id="GO:0015095">
    <property type="term" value="F:magnesium ion transmembrane transporter activity"/>
    <property type="evidence" value="ECO:0007669"/>
    <property type="project" value="TreeGrafter"/>
</dbReference>
<dbReference type="Gene3D" id="1.20.58.340">
    <property type="entry name" value="Magnesium transport protein CorA, transmembrane region"/>
    <property type="match status" value="1"/>
</dbReference>
<evidence type="ECO:0000256" key="6">
    <source>
        <dbReference type="SAM" id="Phobius"/>
    </source>
</evidence>
<dbReference type="PANTHER" id="PTHR46494:SF1">
    <property type="entry name" value="CORA FAMILY METAL ION TRANSPORTER (EUROFUNG)"/>
    <property type="match status" value="1"/>
</dbReference>
<feature type="region of interest" description="Disordered" evidence="5">
    <location>
        <begin position="142"/>
        <end position="166"/>
    </location>
</feature>
<dbReference type="Proteomes" id="UP000800200">
    <property type="component" value="Unassembled WGS sequence"/>
</dbReference>
<dbReference type="InterPro" id="IPR054464">
    <property type="entry name" value="ULD_fung"/>
</dbReference>
<gene>
    <name evidence="8" type="ORF">K469DRAFT_626882</name>
</gene>
<protein>
    <recommendedName>
        <fullName evidence="7">Ubiquitin-like domain-containing protein</fullName>
    </recommendedName>
</protein>
<feature type="region of interest" description="Disordered" evidence="5">
    <location>
        <begin position="770"/>
        <end position="816"/>
    </location>
</feature>
<dbReference type="PANTHER" id="PTHR46494">
    <property type="entry name" value="CORA FAMILY METAL ION TRANSPORTER (EUROFUNG)"/>
    <property type="match status" value="1"/>
</dbReference>
<dbReference type="GO" id="GO:0005886">
    <property type="term" value="C:plasma membrane"/>
    <property type="evidence" value="ECO:0007669"/>
    <property type="project" value="UniProtKB-SubCell"/>
</dbReference>
<keyword evidence="9" id="KW-1185">Reference proteome</keyword>
<dbReference type="SUPFAM" id="SSF144083">
    <property type="entry name" value="Magnesium transport protein CorA, transmembrane region"/>
    <property type="match status" value="1"/>
</dbReference>
<accession>A0A6A6EEP8</accession>
<evidence type="ECO:0000256" key="2">
    <source>
        <dbReference type="ARBA" id="ARBA00022692"/>
    </source>
</evidence>
<dbReference type="InterPro" id="IPR045863">
    <property type="entry name" value="CorA_TM1_TM2"/>
</dbReference>
<dbReference type="GO" id="GO:0000287">
    <property type="term" value="F:magnesium ion binding"/>
    <property type="evidence" value="ECO:0007669"/>
    <property type="project" value="TreeGrafter"/>
</dbReference>
<evidence type="ECO:0000256" key="5">
    <source>
        <dbReference type="SAM" id="MobiDB-lite"/>
    </source>
</evidence>